<dbReference type="InterPro" id="IPR049625">
    <property type="entry name" value="Glyco_transf_61_cat"/>
</dbReference>
<gene>
    <name evidence="7" type="ORF">ZIOFF_066811</name>
</gene>
<evidence type="ECO:0000259" key="6">
    <source>
        <dbReference type="Pfam" id="PF04577"/>
    </source>
</evidence>
<name>A0A8J5EZA8_ZINOF</name>
<keyword evidence="8" id="KW-1185">Reference proteome</keyword>
<comment type="pathway">
    <text evidence="2">Glycan metabolism.</text>
</comment>
<evidence type="ECO:0000256" key="2">
    <source>
        <dbReference type="ARBA" id="ARBA00004881"/>
    </source>
</evidence>
<dbReference type="InterPro" id="IPR007657">
    <property type="entry name" value="Glycosyltransferase_61"/>
</dbReference>
<evidence type="ECO:0000256" key="5">
    <source>
        <dbReference type="ARBA" id="ARBA00023180"/>
    </source>
</evidence>
<evidence type="ECO:0000256" key="3">
    <source>
        <dbReference type="ARBA" id="ARBA00022676"/>
    </source>
</evidence>
<dbReference type="PANTHER" id="PTHR20961">
    <property type="entry name" value="GLYCOSYLTRANSFERASE"/>
    <property type="match status" value="1"/>
</dbReference>
<dbReference type="PANTHER" id="PTHR20961:SF100">
    <property type="entry name" value="OS02G0331200 PROTEIN"/>
    <property type="match status" value="1"/>
</dbReference>
<evidence type="ECO:0000256" key="4">
    <source>
        <dbReference type="ARBA" id="ARBA00022679"/>
    </source>
</evidence>
<evidence type="ECO:0000313" key="8">
    <source>
        <dbReference type="Proteomes" id="UP000734854"/>
    </source>
</evidence>
<comment type="caution">
    <text evidence="7">The sequence shown here is derived from an EMBL/GenBank/DDBJ whole genome shotgun (WGS) entry which is preliminary data.</text>
</comment>
<dbReference type="GO" id="GO:0016763">
    <property type="term" value="F:pentosyltransferase activity"/>
    <property type="evidence" value="ECO:0007669"/>
    <property type="project" value="UniProtKB-ARBA"/>
</dbReference>
<reference evidence="7 8" key="1">
    <citation type="submission" date="2020-08" db="EMBL/GenBank/DDBJ databases">
        <title>Plant Genome Project.</title>
        <authorList>
            <person name="Zhang R.-G."/>
        </authorList>
    </citation>
    <scope>NUCLEOTIDE SEQUENCE [LARGE SCALE GENOMIC DNA]</scope>
    <source>
        <tissue evidence="7">Rhizome</tissue>
    </source>
</reference>
<feature type="domain" description="Glycosyltransferase 61 catalytic" evidence="6">
    <location>
        <begin position="225"/>
        <end position="414"/>
    </location>
</feature>
<keyword evidence="4" id="KW-0808">Transferase</keyword>
<organism evidence="7 8">
    <name type="scientific">Zingiber officinale</name>
    <name type="common">Ginger</name>
    <name type="synonym">Amomum zingiber</name>
    <dbReference type="NCBI Taxonomy" id="94328"/>
    <lineage>
        <taxon>Eukaryota</taxon>
        <taxon>Viridiplantae</taxon>
        <taxon>Streptophyta</taxon>
        <taxon>Embryophyta</taxon>
        <taxon>Tracheophyta</taxon>
        <taxon>Spermatophyta</taxon>
        <taxon>Magnoliopsida</taxon>
        <taxon>Liliopsida</taxon>
        <taxon>Zingiberales</taxon>
        <taxon>Zingiberaceae</taxon>
        <taxon>Zingiber</taxon>
    </lineage>
</organism>
<sequence>MLARLFDFSTRPVEYSFNNSSHIRLPSWIAQLLNPLGYTTRLAALLNLIGRSARLDSLFDLQTIRTDHLIALSFSCSASRAALPRSADLQLARWPALGGKDPILTWELLGDDNGDSTYGDEDGAMARRREPICWGTSRRSNVCDARGHVRILGSSRTILLPRSATDREWAIKPYCRKHDPPAMKNVTEWTLKPLPGEGPSPPRCTARFAVPALVFSVGDYTDNLFHSFTDVLIPLFISAYGFRGEIQLVVADRKDWWLEKFVLILKQLSNYDLVDADGNEGVLCFPRAIVGLDFHKELGVNASKTSAGFSIVEFRDLLRRAYRLERRAVGEGAAAAAKPTLLIISRKGTRVFLNEEAMAETAARLGFQVRLAEATRSSDVGEFARLVNAADVMVGVHGAGLTNMVFLPAGAVLVQVVPLNGLAWLARDTFEKPAPAMGIKYLAYHIDEAESTLAEQYAKDDPVLKDPLSVHRKGWPAISKTYLENQDVRMNLTKFNNTLAEVLRLLPGGHGRKNTV</sequence>
<dbReference type="Pfam" id="PF04577">
    <property type="entry name" value="Glyco_transf_61"/>
    <property type="match status" value="1"/>
</dbReference>
<proteinExistence type="predicted"/>
<evidence type="ECO:0000256" key="1">
    <source>
        <dbReference type="ARBA" id="ARBA00004323"/>
    </source>
</evidence>
<accession>A0A8J5EZA8</accession>
<dbReference type="Proteomes" id="UP000734854">
    <property type="component" value="Unassembled WGS sequence"/>
</dbReference>
<comment type="subcellular location">
    <subcellularLocation>
        <location evidence="1">Golgi apparatus membrane</location>
        <topology evidence="1">Single-pass type II membrane protein</topology>
    </subcellularLocation>
</comment>
<dbReference type="EMBL" id="JACMSC010000018">
    <property type="protein sequence ID" value="KAG6477544.1"/>
    <property type="molecule type" value="Genomic_DNA"/>
</dbReference>
<dbReference type="AlphaFoldDB" id="A0A8J5EZA8"/>
<keyword evidence="3" id="KW-0328">Glycosyltransferase</keyword>
<keyword evidence="5" id="KW-0325">Glycoprotein</keyword>
<evidence type="ECO:0000313" key="7">
    <source>
        <dbReference type="EMBL" id="KAG6477544.1"/>
    </source>
</evidence>
<protein>
    <recommendedName>
        <fullName evidence="6">Glycosyltransferase 61 catalytic domain-containing protein</fullName>
    </recommendedName>
</protein>
<dbReference type="GO" id="GO:0000139">
    <property type="term" value="C:Golgi membrane"/>
    <property type="evidence" value="ECO:0007669"/>
    <property type="project" value="UniProtKB-SubCell"/>
</dbReference>